<keyword evidence="2" id="KW-1185">Reference proteome</keyword>
<name>A0A2I3GI27_NOMLE</name>
<dbReference type="Ensembl" id="ENSNLET00000056066.1">
    <property type="protein sequence ID" value="ENSNLEP00000030948.1"/>
    <property type="gene ID" value="ENSNLEG00000028344.1"/>
</dbReference>
<dbReference type="GeneTree" id="ENSGT00910000147213"/>
<dbReference type="Proteomes" id="UP000001073">
    <property type="component" value="Chromosome 19"/>
</dbReference>
<accession>A0A2I3GI27</accession>
<evidence type="ECO:0000313" key="1">
    <source>
        <dbReference type="Ensembl" id="ENSNLEP00000030948.1"/>
    </source>
</evidence>
<protein>
    <submittedName>
        <fullName evidence="1">Uncharacterized protein</fullName>
    </submittedName>
</protein>
<dbReference type="InParanoid" id="A0A2I3GI27"/>
<sequence length="131" mass="13751">MTLFPVVCTDCLRCRPLVWGPSWPEPEAASEEGGKNGSLEPSYGACLLSRSCCNGLRSQLGPHSFLAYTAISEGQCFSLLKWVVPLANLAESGTGLGICISNKLPGDANAASLWSPFTSKGAPSRPECDGS</sequence>
<proteinExistence type="predicted"/>
<reference evidence="1 2" key="1">
    <citation type="submission" date="2012-10" db="EMBL/GenBank/DDBJ databases">
        <authorList>
            <consortium name="Gibbon Genome Sequencing Consortium"/>
        </authorList>
    </citation>
    <scope>NUCLEOTIDE SEQUENCE [LARGE SCALE GENOMIC DNA]</scope>
</reference>
<dbReference type="EMBL" id="ADFV01090791">
    <property type="status" value="NOT_ANNOTATED_CDS"/>
    <property type="molecule type" value="Genomic_DNA"/>
</dbReference>
<reference evidence="1" key="3">
    <citation type="submission" date="2025-09" db="UniProtKB">
        <authorList>
            <consortium name="Ensembl"/>
        </authorList>
    </citation>
    <scope>IDENTIFICATION</scope>
</reference>
<dbReference type="OMA" id="MTLFPIV"/>
<dbReference type="AlphaFoldDB" id="A0A2I3GI27"/>
<organism evidence="1 2">
    <name type="scientific">Nomascus leucogenys</name>
    <name type="common">Northern white-cheeked gibbon</name>
    <name type="synonym">Hylobates leucogenys</name>
    <dbReference type="NCBI Taxonomy" id="61853"/>
    <lineage>
        <taxon>Eukaryota</taxon>
        <taxon>Metazoa</taxon>
        <taxon>Chordata</taxon>
        <taxon>Craniata</taxon>
        <taxon>Vertebrata</taxon>
        <taxon>Euteleostomi</taxon>
        <taxon>Mammalia</taxon>
        <taxon>Eutheria</taxon>
        <taxon>Euarchontoglires</taxon>
        <taxon>Primates</taxon>
        <taxon>Haplorrhini</taxon>
        <taxon>Catarrhini</taxon>
        <taxon>Hylobatidae</taxon>
        <taxon>Nomascus</taxon>
    </lineage>
</organism>
<evidence type="ECO:0000313" key="2">
    <source>
        <dbReference type="Proteomes" id="UP000001073"/>
    </source>
</evidence>
<reference evidence="1" key="2">
    <citation type="submission" date="2025-08" db="UniProtKB">
        <authorList>
            <consortium name="Ensembl"/>
        </authorList>
    </citation>
    <scope>IDENTIFICATION</scope>
</reference>